<feature type="domain" description="Thioesterase" evidence="1">
    <location>
        <begin position="105"/>
        <end position="179"/>
    </location>
</feature>
<proteinExistence type="predicted"/>
<dbReference type="SUPFAM" id="SSF54637">
    <property type="entry name" value="Thioesterase/thiol ester dehydrase-isomerase"/>
    <property type="match status" value="1"/>
</dbReference>
<dbReference type="STRING" id="644358.A0A0C4DU88"/>
<dbReference type="OMA" id="EYPDCIT"/>
<dbReference type="PANTHER" id="PTHR47260">
    <property type="entry name" value="UPF0644 PROTEIN PB2B4.06"/>
    <property type="match status" value="1"/>
</dbReference>
<dbReference type="InterPro" id="IPR052061">
    <property type="entry name" value="PTE-AB_protein"/>
</dbReference>
<evidence type="ECO:0000259" key="1">
    <source>
        <dbReference type="Pfam" id="PF03061"/>
    </source>
</evidence>
<dbReference type="CDD" id="cd03443">
    <property type="entry name" value="PaaI_thioesterase"/>
    <property type="match status" value="1"/>
</dbReference>
<evidence type="ECO:0000313" key="2">
    <source>
        <dbReference type="EMBL" id="KLU84484.1"/>
    </source>
</evidence>
<dbReference type="Gene3D" id="3.10.129.10">
    <property type="entry name" value="Hotdog Thioesterase"/>
    <property type="match status" value="1"/>
</dbReference>
<dbReference type="OrthoDB" id="506431at2759"/>
<keyword evidence="4" id="KW-1185">Reference proteome</keyword>
<gene>
    <name evidence="2" type="ORF">MAPG_03525</name>
</gene>
<dbReference type="Proteomes" id="UP000011715">
    <property type="component" value="Unassembled WGS sequence"/>
</dbReference>
<name>A0A0C4DU88_MAGP6</name>
<sequence>MTWTIKPSYTNTGLTLDEAIASFISEPWCAKLLTEPSMTVEIPASRYRKPSGEDELFAHTLNNKDNISAYLSIYKTPQPEEAVKEITLLFRLGSGLNGYPATIQGGIVAALFDEATGSILILNMLRRVWPKIPAMTAYLNTTFLKPVPACAVVLCRARVDKIDGRKVFLSAVLEDGNGNALAKAEALFVYRKKPKLKL</sequence>
<dbReference type="EMBL" id="GL876967">
    <property type="protein sequence ID" value="KLU84484.1"/>
    <property type="molecule type" value="Genomic_DNA"/>
</dbReference>
<evidence type="ECO:0000313" key="4">
    <source>
        <dbReference type="Proteomes" id="UP000011715"/>
    </source>
</evidence>
<organism evidence="3 4">
    <name type="scientific">Magnaporthiopsis poae (strain ATCC 64411 / 73-15)</name>
    <name type="common">Kentucky bluegrass fungus</name>
    <name type="synonym">Magnaporthe poae</name>
    <dbReference type="NCBI Taxonomy" id="644358"/>
    <lineage>
        <taxon>Eukaryota</taxon>
        <taxon>Fungi</taxon>
        <taxon>Dikarya</taxon>
        <taxon>Ascomycota</taxon>
        <taxon>Pezizomycotina</taxon>
        <taxon>Sordariomycetes</taxon>
        <taxon>Sordariomycetidae</taxon>
        <taxon>Magnaporthales</taxon>
        <taxon>Magnaporthaceae</taxon>
        <taxon>Magnaporthiopsis</taxon>
    </lineage>
</organism>
<dbReference type="Pfam" id="PF03061">
    <property type="entry name" value="4HBT"/>
    <property type="match status" value="1"/>
</dbReference>
<dbReference type="EnsemblFungi" id="MAPG_03525T0">
    <property type="protein sequence ID" value="MAPG_03525T0"/>
    <property type="gene ID" value="MAPG_03525"/>
</dbReference>
<reference evidence="2" key="1">
    <citation type="submission" date="2010-05" db="EMBL/GenBank/DDBJ databases">
        <title>The Genome Sequence of Magnaporthe poae strain ATCC 64411.</title>
        <authorList>
            <consortium name="The Broad Institute Genome Sequencing Platform"/>
            <consortium name="Broad Institute Genome Sequencing Center for Infectious Disease"/>
            <person name="Ma L.-J."/>
            <person name="Dead R."/>
            <person name="Young S."/>
            <person name="Zeng Q."/>
            <person name="Koehrsen M."/>
            <person name="Alvarado L."/>
            <person name="Berlin A."/>
            <person name="Chapman S.B."/>
            <person name="Chen Z."/>
            <person name="Freedman E."/>
            <person name="Gellesch M."/>
            <person name="Goldberg J."/>
            <person name="Griggs A."/>
            <person name="Gujja S."/>
            <person name="Heilman E.R."/>
            <person name="Heiman D."/>
            <person name="Hepburn T."/>
            <person name="Howarth C."/>
            <person name="Jen D."/>
            <person name="Larson L."/>
            <person name="Mehta T."/>
            <person name="Neiman D."/>
            <person name="Pearson M."/>
            <person name="Roberts A."/>
            <person name="Saif S."/>
            <person name="Shea T."/>
            <person name="Shenoy N."/>
            <person name="Sisk P."/>
            <person name="Stolte C."/>
            <person name="Sykes S."/>
            <person name="Walk T."/>
            <person name="White J."/>
            <person name="Yandava C."/>
            <person name="Haas B."/>
            <person name="Nusbaum C."/>
            <person name="Birren B."/>
        </authorList>
    </citation>
    <scope>NUCLEOTIDE SEQUENCE</scope>
    <source>
        <strain evidence="2">ATCC 64411</strain>
    </source>
</reference>
<protein>
    <recommendedName>
        <fullName evidence="1">Thioesterase domain-containing protein</fullName>
    </recommendedName>
</protein>
<evidence type="ECO:0000313" key="3">
    <source>
        <dbReference type="EnsemblFungi" id="MAPG_03525T0"/>
    </source>
</evidence>
<dbReference type="EMBL" id="ADBL01000847">
    <property type="status" value="NOT_ANNOTATED_CDS"/>
    <property type="molecule type" value="Genomic_DNA"/>
</dbReference>
<dbReference type="eggNOG" id="KOG4781">
    <property type="taxonomic scope" value="Eukaryota"/>
</dbReference>
<reference evidence="3" key="5">
    <citation type="submission" date="2015-06" db="UniProtKB">
        <authorList>
            <consortium name="EnsemblFungi"/>
        </authorList>
    </citation>
    <scope>IDENTIFICATION</scope>
    <source>
        <strain evidence="3">ATCC 64411</strain>
    </source>
</reference>
<reference evidence="2" key="3">
    <citation type="submission" date="2011-03" db="EMBL/GenBank/DDBJ databases">
        <title>Annotation of Magnaporthe poae ATCC 64411.</title>
        <authorList>
            <person name="Ma L.-J."/>
            <person name="Dead R."/>
            <person name="Young S.K."/>
            <person name="Zeng Q."/>
            <person name="Gargeya S."/>
            <person name="Fitzgerald M."/>
            <person name="Haas B."/>
            <person name="Abouelleil A."/>
            <person name="Alvarado L."/>
            <person name="Arachchi H.M."/>
            <person name="Berlin A."/>
            <person name="Brown A."/>
            <person name="Chapman S.B."/>
            <person name="Chen Z."/>
            <person name="Dunbar C."/>
            <person name="Freedman E."/>
            <person name="Gearin G."/>
            <person name="Gellesch M."/>
            <person name="Goldberg J."/>
            <person name="Griggs A."/>
            <person name="Gujja S."/>
            <person name="Heiman D."/>
            <person name="Howarth C."/>
            <person name="Larson L."/>
            <person name="Lui A."/>
            <person name="MacDonald P.J.P."/>
            <person name="Mehta T."/>
            <person name="Montmayeur A."/>
            <person name="Murphy C."/>
            <person name="Neiman D."/>
            <person name="Pearson M."/>
            <person name="Priest M."/>
            <person name="Roberts A."/>
            <person name="Saif S."/>
            <person name="Shea T."/>
            <person name="Shenoy N."/>
            <person name="Sisk P."/>
            <person name="Stolte C."/>
            <person name="Sykes S."/>
            <person name="Yandava C."/>
            <person name="Wortman J."/>
            <person name="Nusbaum C."/>
            <person name="Birren B."/>
        </authorList>
    </citation>
    <scope>NUCLEOTIDE SEQUENCE</scope>
    <source>
        <strain evidence="2">ATCC 64411</strain>
    </source>
</reference>
<reference evidence="3" key="4">
    <citation type="journal article" date="2015" name="G3 (Bethesda)">
        <title>Genome sequences of three phytopathogenic species of the Magnaporthaceae family of fungi.</title>
        <authorList>
            <person name="Okagaki L.H."/>
            <person name="Nunes C.C."/>
            <person name="Sailsbery J."/>
            <person name="Clay B."/>
            <person name="Brown D."/>
            <person name="John T."/>
            <person name="Oh Y."/>
            <person name="Young N."/>
            <person name="Fitzgerald M."/>
            <person name="Haas B.J."/>
            <person name="Zeng Q."/>
            <person name="Young S."/>
            <person name="Adiconis X."/>
            <person name="Fan L."/>
            <person name="Levin J.Z."/>
            <person name="Mitchell T.K."/>
            <person name="Okubara P.A."/>
            <person name="Farman M.L."/>
            <person name="Kohn L.M."/>
            <person name="Birren B."/>
            <person name="Ma L.-J."/>
            <person name="Dean R.A."/>
        </authorList>
    </citation>
    <scope>NUCLEOTIDE SEQUENCE</scope>
    <source>
        <strain evidence="3">ATCC 64411 / 73-15</strain>
    </source>
</reference>
<dbReference type="VEuPathDB" id="FungiDB:MAPG_03525"/>
<dbReference type="InterPro" id="IPR029069">
    <property type="entry name" value="HotDog_dom_sf"/>
</dbReference>
<reference evidence="4" key="2">
    <citation type="submission" date="2010-05" db="EMBL/GenBank/DDBJ databases">
        <title>The genome sequence of Magnaporthe poae strain ATCC 64411.</title>
        <authorList>
            <person name="Ma L.-J."/>
            <person name="Dead R."/>
            <person name="Young S."/>
            <person name="Zeng Q."/>
            <person name="Koehrsen M."/>
            <person name="Alvarado L."/>
            <person name="Berlin A."/>
            <person name="Chapman S.B."/>
            <person name="Chen Z."/>
            <person name="Freedman E."/>
            <person name="Gellesch M."/>
            <person name="Goldberg J."/>
            <person name="Griggs A."/>
            <person name="Gujja S."/>
            <person name="Heilman E.R."/>
            <person name="Heiman D."/>
            <person name="Hepburn T."/>
            <person name="Howarth C."/>
            <person name="Jen D."/>
            <person name="Larson L."/>
            <person name="Mehta T."/>
            <person name="Neiman D."/>
            <person name="Pearson M."/>
            <person name="Roberts A."/>
            <person name="Saif S."/>
            <person name="Shea T."/>
            <person name="Shenoy N."/>
            <person name="Sisk P."/>
            <person name="Stolte C."/>
            <person name="Sykes S."/>
            <person name="Walk T."/>
            <person name="White J."/>
            <person name="Yandava C."/>
            <person name="Haas B."/>
            <person name="Nusbaum C."/>
            <person name="Birren B."/>
        </authorList>
    </citation>
    <scope>NUCLEOTIDE SEQUENCE [LARGE SCALE GENOMIC DNA]</scope>
    <source>
        <strain evidence="4">ATCC 64411 / 73-15</strain>
    </source>
</reference>
<dbReference type="InterPro" id="IPR006683">
    <property type="entry name" value="Thioestr_dom"/>
</dbReference>
<dbReference type="PANTHER" id="PTHR47260:SF6">
    <property type="entry name" value="THIOESTERASE DOMAIN-CONTAINING PROTEIN"/>
    <property type="match status" value="1"/>
</dbReference>
<dbReference type="AlphaFoldDB" id="A0A0C4DU88"/>
<accession>A0A0C4DU88</accession>